<dbReference type="Proteomes" id="UP000767854">
    <property type="component" value="Unassembled WGS sequence"/>
</dbReference>
<keyword evidence="9" id="KW-1185">Reference proteome</keyword>
<accession>A0ABS2MRH0</accession>
<evidence type="ECO:0000256" key="1">
    <source>
        <dbReference type="ARBA" id="ARBA00000085"/>
    </source>
</evidence>
<dbReference type="PROSITE" id="PS50109">
    <property type="entry name" value="HIS_KIN"/>
    <property type="match status" value="1"/>
</dbReference>
<evidence type="ECO:0000256" key="4">
    <source>
        <dbReference type="ARBA" id="ARBA00022777"/>
    </source>
</evidence>
<sequence>MMQTYKYNLNSIQERKMLLIALVDAILAGFYLKIFPFDYTINLAVVVLPIYYFLDRRLHPVLTGIHIAAIGLVFRTLAGFYYYGSFINAFWADFNFLFFDLTYGIVFTLLFYNKKAKTQYTLFFAALASDFLGNAAEFTTRFGFGEYLSGDVMATLLAVALIRATVAVLLIAAIQYYNSFLRKEEHDLRYQKQIDMISELKGEIFFLKNNMAHVEQVMDEAFSLYREYEDLDCNSRKYKALSIAKNVHEVKKNYFRAVEGIDEIITSGQTEMVFDLREIVKMLQMTFERWLDREHIPISLKVSLQGTVQVKTHSMLMSILKNLVANALESIRADGEVSLLYYANESHHVFVVKDSGEGIAQGQLDYIFNPGYSTKYDADSGDSNRGVGLTIVKDIVENFYCGQISVSAAPTSGSQFEVKIPLDKL</sequence>
<feature type="transmembrane region" description="Helical" evidence="6">
    <location>
        <begin position="16"/>
        <end position="33"/>
    </location>
</feature>
<keyword evidence="5" id="KW-0902">Two-component regulatory system</keyword>
<protein>
    <recommendedName>
        <fullName evidence="2">histidine kinase</fullName>
        <ecNumber evidence="2">2.7.13.3</ecNumber>
    </recommendedName>
</protein>
<organism evidence="8 9">
    <name type="scientific">Fusibacter tunisiensis</name>
    <dbReference type="NCBI Taxonomy" id="1008308"/>
    <lineage>
        <taxon>Bacteria</taxon>
        <taxon>Bacillati</taxon>
        <taxon>Bacillota</taxon>
        <taxon>Clostridia</taxon>
        <taxon>Eubacteriales</taxon>
        <taxon>Eubacteriales Family XII. Incertae Sedis</taxon>
        <taxon>Fusibacter</taxon>
    </lineage>
</organism>
<dbReference type="SUPFAM" id="SSF55874">
    <property type="entry name" value="ATPase domain of HSP90 chaperone/DNA topoisomerase II/histidine kinase"/>
    <property type="match status" value="1"/>
</dbReference>
<feature type="transmembrane region" description="Helical" evidence="6">
    <location>
        <begin position="89"/>
        <end position="112"/>
    </location>
</feature>
<dbReference type="PRINTS" id="PR00344">
    <property type="entry name" value="BCTRLSENSOR"/>
</dbReference>
<dbReference type="GO" id="GO:0004673">
    <property type="term" value="F:protein histidine kinase activity"/>
    <property type="evidence" value="ECO:0007669"/>
    <property type="project" value="UniProtKB-EC"/>
</dbReference>
<evidence type="ECO:0000313" key="9">
    <source>
        <dbReference type="Proteomes" id="UP000767854"/>
    </source>
</evidence>
<evidence type="ECO:0000313" key="8">
    <source>
        <dbReference type="EMBL" id="MBM7561993.1"/>
    </source>
</evidence>
<dbReference type="SMART" id="SM00387">
    <property type="entry name" value="HATPase_c"/>
    <property type="match status" value="1"/>
</dbReference>
<feature type="transmembrane region" description="Helical" evidence="6">
    <location>
        <begin position="61"/>
        <end position="83"/>
    </location>
</feature>
<keyword evidence="8" id="KW-0808">Transferase</keyword>
<gene>
    <name evidence="8" type="ORF">JOC49_001536</name>
</gene>
<keyword evidence="6" id="KW-0472">Membrane</keyword>
<comment type="caution">
    <text evidence="8">The sequence shown here is derived from an EMBL/GenBank/DDBJ whole genome shotgun (WGS) entry which is preliminary data.</text>
</comment>
<evidence type="ECO:0000256" key="2">
    <source>
        <dbReference type="ARBA" id="ARBA00012438"/>
    </source>
</evidence>
<dbReference type="EMBL" id="JAFBDT010000010">
    <property type="protein sequence ID" value="MBM7561993.1"/>
    <property type="molecule type" value="Genomic_DNA"/>
</dbReference>
<dbReference type="PANTHER" id="PTHR43547">
    <property type="entry name" value="TWO-COMPONENT HISTIDINE KINASE"/>
    <property type="match status" value="1"/>
</dbReference>
<comment type="catalytic activity">
    <reaction evidence="1">
        <text>ATP + protein L-histidine = ADP + protein N-phospho-L-histidine.</text>
        <dbReference type="EC" id="2.7.13.3"/>
    </reaction>
</comment>
<dbReference type="InterPro" id="IPR004358">
    <property type="entry name" value="Sig_transdc_His_kin-like_C"/>
</dbReference>
<keyword evidence="3" id="KW-0597">Phosphoprotein</keyword>
<keyword evidence="6" id="KW-0812">Transmembrane</keyword>
<proteinExistence type="predicted"/>
<evidence type="ECO:0000256" key="3">
    <source>
        <dbReference type="ARBA" id="ARBA00022553"/>
    </source>
</evidence>
<evidence type="ECO:0000256" key="6">
    <source>
        <dbReference type="SAM" id="Phobius"/>
    </source>
</evidence>
<dbReference type="InterPro" id="IPR003594">
    <property type="entry name" value="HATPase_dom"/>
</dbReference>
<reference evidence="8 9" key="1">
    <citation type="submission" date="2021-01" db="EMBL/GenBank/DDBJ databases">
        <title>Genomic Encyclopedia of Type Strains, Phase IV (KMG-IV): sequencing the most valuable type-strain genomes for metagenomic binning, comparative biology and taxonomic classification.</title>
        <authorList>
            <person name="Goeker M."/>
        </authorList>
    </citation>
    <scope>NUCLEOTIDE SEQUENCE [LARGE SCALE GENOMIC DNA]</scope>
    <source>
        <strain evidence="8 9">DSM 24436</strain>
    </source>
</reference>
<dbReference type="PANTHER" id="PTHR43547:SF10">
    <property type="entry name" value="SENSOR HISTIDINE KINASE DCUS"/>
    <property type="match status" value="1"/>
</dbReference>
<evidence type="ECO:0000256" key="5">
    <source>
        <dbReference type="ARBA" id="ARBA00023012"/>
    </source>
</evidence>
<name>A0ABS2MRH0_9FIRM</name>
<feature type="transmembrane region" description="Helical" evidence="6">
    <location>
        <begin position="156"/>
        <end position="177"/>
    </location>
</feature>
<keyword evidence="6" id="KW-1133">Transmembrane helix</keyword>
<keyword evidence="4 8" id="KW-0418">Kinase</keyword>
<dbReference type="Gene3D" id="3.30.565.10">
    <property type="entry name" value="Histidine kinase-like ATPase, C-terminal domain"/>
    <property type="match status" value="1"/>
</dbReference>
<dbReference type="InterPro" id="IPR005467">
    <property type="entry name" value="His_kinase_dom"/>
</dbReference>
<evidence type="ECO:0000259" key="7">
    <source>
        <dbReference type="PROSITE" id="PS50109"/>
    </source>
</evidence>
<feature type="domain" description="Histidine kinase" evidence="7">
    <location>
        <begin position="316"/>
        <end position="424"/>
    </location>
</feature>
<dbReference type="EC" id="2.7.13.3" evidence="2"/>
<dbReference type="InterPro" id="IPR036890">
    <property type="entry name" value="HATPase_C_sf"/>
</dbReference>
<dbReference type="Pfam" id="PF02518">
    <property type="entry name" value="HATPase_c"/>
    <property type="match status" value="1"/>
</dbReference>